<feature type="compositionally biased region" description="Basic residues" evidence="1">
    <location>
        <begin position="378"/>
        <end position="387"/>
    </location>
</feature>
<dbReference type="AlphaFoldDB" id="A0A8J4YG34"/>
<feature type="region of interest" description="Disordered" evidence="1">
    <location>
        <begin position="1"/>
        <end position="20"/>
    </location>
</feature>
<sequence>MLQATKHRRTGERGVVDDGDGTRTSFLPWRRNYTLPQIGLCSLFPQSVAARPIMTCAGCRPLRWTAHTDLGPHHRIHLLNRCPRRPADAPRAQAPCGATGAGRRAGVTASRRCLFDWLHRNSRHGDGSCDYGAGAVDLYNRPLPTDAALSAKGVGPRRQHHGMCFDHNSVYSSASDTGLKDRAACVNINEKARQTESRLHFSLPGTTVLSKASGGRSIHRLLTAHLPARDPSCFKRFVKIIRHLHTRVLKGEAAARTPGTTAREAAAHLIVERVGDGRPTTVLDGWQRDLHSKITLFREEWELRSPSPREKEGAELIRFQRRSSIHNVRWNRGHVRPPARPRPRATDLALLKALALLSLTRRSGGHRAKGDGPEHVVRLRGARRPLPLRRGDGGQGEAGHRQRHAAAAGGEEPASPRRRPLDAVEQRSLASFATTNSVGLVTALGPVTISSTSIRPSGRGGTTTPRLVGAPVTYGATSCGGAGGVTSRAVAEGATSSSTPSASTNGHSSGGVRIAGGTIASKGGVLLNPALWWAIYADPEDSLCVDRSSGGVRRQGGTGGSTHDKTLMPPGGLSTLVPIAYWHFLTIPSGMDQEALDSFMQHQSDRNDPPTQRPDRNSPRHVWILISAKYHPPHMCPKILP</sequence>
<evidence type="ECO:0000256" key="1">
    <source>
        <dbReference type="SAM" id="MobiDB-lite"/>
    </source>
</evidence>
<name>A0A8J4YG34_CHIOP</name>
<accession>A0A8J4YG34</accession>
<reference evidence="2" key="1">
    <citation type="submission" date="2020-07" db="EMBL/GenBank/DDBJ databases">
        <title>The High-quality genome of the commercially important snow crab, Chionoecetes opilio.</title>
        <authorList>
            <person name="Jeong J.-H."/>
            <person name="Ryu S."/>
        </authorList>
    </citation>
    <scope>NUCLEOTIDE SEQUENCE</scope>
    <source>
        <strain evidence="2">MADBK_172401_WGS</strain>
        <tissue evidence="2">Digestive gland</tissue>
    </source>
</reference>
<keyword evidence="3" id="KW-1185">Reference proteome</keyword>
<feature type="region of interest" description="Disordered" evidence="1">
    <location>
        <begin position="548"/>
        <end position="569"/>
    </location>
</feature>
<feature type="region of interest" description="Disordered" evidence="1">
    <location>
        <begin position="362"/>
        <end position="421"/>
    </location>
</feature>
<organism evidence="2 3">
    <name type="scientific">Chionoecetes opilio</name>
    <name type="common">Atlantic snow crab</name>
    <name type="synonym">Cancer opilio</name>
    <dbReference type="NCBI Taxonomy" id="41210"/>
    <lineage>
        <taxon>Eukaryota</taxon>
        <taxon>Metazoa</taxon>
        <taxon>Ecdysozoa</taxon>
        <taxon>Arthropoda</taxon>
        <taxon>Crustacea</taxon>
        <taxon>Multicrustacea</taxon>
        <taxon>Malacostraca</taxon>
        <taxon>Eumalacostraca</taxon>
        <taxon>Eucarida</taxon>
        <taxon>Decapoda</taxon>
        <taxon>Pleocyemata</taxon>
        <taxon>Brachyura</taxon>
        <taxon>Eubrachyura</taxon>
        <taxon>Majoidea</taxon>
        <taxon>Majidae</taxon>
        <taxon>Chionoecetes</taxon>
    </lineage>
</organism>
<evidence type="ECO:0000313" key="2">
    <source>
        <dbReference type="EMBL" id="KAG0720710.1"/>
    </source>
</evidence>
<evidence type="ECO:0000313" key="3">
    <source>
        <dbReference type="Proteomes" id="UP000770661"/>
    </source>
</evidence>
<feature type="compositionally biased region" description="Basic residues" evidence="1">
    <location>
        <begin position="1"/>
        <end position="10"/>
    </location>
</feature>
<protein>
    <submittedName>
        <fullName evidence="2">Uncharacterized protein</fullName>
    </submittedName>
</protein>
<comment type="caution">
    <text evidence="2">The sequence shown here is derived from an EMBL/GenBank/DDBJ whole genome shotgun (WGS) entry which is preliminary data.</text>
</comment>
<gene>
    <name evidence="2" type="ORF">GWK47_047937</name>
</gene>
<dbReference type="EMBL" id="JACEEZ010012399">
    <property type="protein sequence ID" value="KAG0720710.1"/>
    <property type="molecule type" value="Genomic_DNA"/>
</dbReference>
<feature type="compositionally biased region" description="Basic and acidic residues" evidence="1">
    <location>
        <begin position="368"/>
        <end position="377"/>
    </location>
</feature>
<feature type="region of interest" description="Disordered" evidence="1">
    <location>
        <begin position="450"/>
        <end position="469"/>
    </location>
</feature>
<dbReference type="Proteomes" id="UP000770661">
    <property type="component" value="Unassembled WGS sequence"/>
</dbReference>
<proteinExistence type="predicted"/>